<sequence length="480" mass="54503">MKVKLIGTTAFIAVLGVLFGFTSISPKSTYTAQVDVVDIEEKGGNLLEKLQGQWLGINSVAGIEYNWFVWDYRAIAPSQLHGIHEGGSMGNLFNTFYIADFKGKKTIMARNGGVLNGIYRSSYFVMDRAEENEDDQYYRLVDAVGGKETMYMELRFTKDSLYWNAYTSQLGNRLAERHMTYKGKKYSDTLAQKAAKTNGFPDTSIAYDFPKGFDDSYLYIKKTATFLWQEKSNANIQRMGEKALDPITPNDYPYVSELGIDLSRSPKTKDSQMIIYVSEKPLTDAEGRLSNDVNDYNNTIHLSYLTQGENHFKYTYLHPGDYFVTLIADMDSNYIISPGDLNSSSIPIQVLSKQSVSVTVSDISKNNKAFVFQNLGDDFYKEAPVVEEEPEEVPVIDWEVSYQSDVKRIIRNNCITCHGGPAPDARLDLTEFKSVKMAMQRKGLLHRINDKSDPMPPKKMLSLKDRMIIFKWKKDGLKKK</sequence>
<organism evidence="1 2">
    <name type="scientific">Sediminicola luteus</name>
    <dbReference type="NCBI Taxonomy" id="319238"/>
    <lineage>
        <taxon>Bacteria</taxon>
        <taxon>Pseudomonadati</taxon>
        <taxon>Bacteroidota</taxon>
        <taxon>Flavobacteriia</taxon>
        <taxon>Flavobacteriales</taxon>
        <taxon>Flavobacteriaceae</taxon>
        <taxon>Sediminicola</taxon>
    </lineage>
</organism>
<dbReference type="AlphaFoldDB" id="A0A2A4G9Y7"/>
<evidence type="ECO:0000313" key="1">
    <source>
        <dbReference type="EMBL" id="PCE64788.1"/>
    </source>
</evidence>
<dbReference type="EMBL" id="NBWU01000002">
    <property type="protein sequence ID" value="PCE64788.1"/>
    <property type="molecule type" value="Genomic_DNA"/>
</dbReference>
<gene>
    <name evidence="1" type="ORF">B7P33_06350</name>
</gene>
<dbReference type="OrthoDB" id="9786191at2"/>
<keyword evidence="2" id="KW-1185">Reference proteome</keyword>
<evidence type="ECO:0000313" key="2">
    <source>
        <dbReference type="Proteomes" id="UP000219559"/>
    </source>
</evidence>
<protein>
    <recommendedName>
        <fullName evidence="3">Cytochrome c domain-containing protein</fullName>
    </recommendedName>
</protein>
<name>A0A2A4G9Y7_9FLAO</name>
<reference evidence="1 2" key="1">
    <citation type="submission" date="2017-04" db="EMBL/GenBank/DDBJ databases">
        <title>A new member of the family Flavobacteriaceae isolated from ascidians.</title>
        <authorList>
            <person name="Chen L."/>
        </authorList>
    </citation>
    <scope>NUCLEOTIDE SEQUENCE [LARGE SCALE GENOMIC DNA]</scope>
    <source>
        <strain evidence="1 2">HQA918</strain>
    </source>
</reference>
<dbReference type="RefSeq" id="WP_097440067.1">
    <property type="nucleotide sequence ID" value="NZ_KZ300476.1"/>
</dbReference>
<dbReference type="Proteomes" id="UP000219559">
    <property type="component" value="Unassembled WGS sequence"/>
</dbReference>
<accession>A0A2A4G9Y7</accession>
<comment type="caution">
    <text evidence="1">The sequence shown here is derived from an EMBL/GenBank/DDBJ whole genome shotgun (WGS) entry which is preliminary data.</text>
</comment>
<evidence type="ECO:0008006" key="3">
    <source>
        <dbReference type="Google" id="ProtNLM"/>
    </source>
</evidence>
<proteinExistence type="predicted"/>